<dbReference type="SMART" id="SM00448">
    <property type="entry name" value="REC"/>
    <property type="match status" value="1"/>
</dbReference>
<reference evidence="8 9" key="1">
    <citation type="submission" date="2015-06" db="EMBL/GenBank/DDBJ databases">
        <authorList>
            <person name="Kim K.M."/>
        </authorList>
    </citation>
    <scope>NUCLEOTIDE SEQUENCE [LARGE SCALE GENOMIC DNA]</scope>
    <source>
        <strain evidence="8 9">KCTC 22370</strain>
    </source>
</reference>
<evidence type="ECO:0000256" key="3">
    <source>
        <dbReference type="ARBA" id="ARBA00023015"/>
    </source>
</evidence>
<dbReference type="PANTHER" id="PTHR48111:SF1">
    <property type="entry name" value="TWO-COMPONENT RESPONSE REGULATOR ORR33"/>
    <property type="match status" value="1"/>
</dbReference>
<dbReference type="OrthoDB" id="7432514at2"/>
<organism evidence="8 9">
    <name type="scientific">Pelagerythrobacter marensis</name>
    <dbReference type="NCBI Taxonomy" id="543877"/>
    <lineage>
        <taxon>Bacteria</taxon>
        <taxon>Pseudomonadati</taxon>
        <taxon>Pseudomonadota</taxon>
        <taxon>Alphaproteobacteria</taxon>
        <taxon>Sphingomonadales</taxon>
        <taxon>Erythrobacteraceae</taxon>
        <taxon>Pelagerythrobacter</taxon>
    </lineage>
</organism>
<dbReference type="Pfam" id="PF00072">
    <property type="entry name" value="Response_reg"/>
    <property type="match status" value="1"/>
</dbReference>
<dbReference type="PROSITE" id="PS50110">
    <property type="entry name" value="RESPONSE_REGULATORY"/>
    <property type="match status" value="1"/>
</dbReference>
<keyword evidence="4" id="KW-0238">DNA-binding</keyword>
<dbReference type="GO" id="GO:0032993">
    <property type="term" value="C:protein-DNA complex"/>
    <property type="evidence" value="ECO:0007669"/>
    <property type="project" value="TreeGrafter"/>
</dbReference>
<keyword evidence="5" id="KW-0804">Transcription</keyword>
<dbReference type="GO" id="GO:0000156">
    <property type="term" value="F:phosphorelay response regulator activity"/>
    <property type="evidence" value="ECO:0007669"/>
    <property type="project" value="TreeGrafter"/>
</dbReference>
<evidence type="ECO:0000256" key="6">
    <source>
        <dbReference type="PROSITE-ProRule" id="PRU00169"/>
    </source>
</evidence>
<dbReference type="InterPro" id="IPR001789">
    <property type="entry name" value="Sig_transdc_resp-reg_receiver"/>
</dbReference>
<dbReference type="InterPro" id="IPR039420">
    <property type="entry name" value="WalR-like"/>
</dbReference>
<dbReference type="SUPFAM" id="SSF52172">
    <property type="entry name" value="CheY-like"/>
    <property type="match status" value="1"/>
</dbReference>
<keyword evidence="3" id="KW-0805">Transcription regulation</keyword>
<sequence>MSRTPRNNAAQHALGHVLVVEDDVILSLAIEAELLDAGARQVEICHTTDAALAALRRTRPDVIVLDVHLADRDDGWAIAELVSSVGPQPPQIIFSTGAPERIPPQVAELGAILEKPYDPRDLVRAIRTPARRGLLARLRKAAG</sequence>
<dbReference type="PANTHER" id="PTHR48111">
    <property type="entry name" value="REGULATOR OF RPOS"/>
    <property type="match status" value="1"/>
</dbReference>
<dbReference type="STRING" id="543877.AM2010_64"/>
<dbReference type="InterPro" id="IPR011006">
    <property type="entry name" value="CheY-like_superfamily"/>
</dbReference>
<dbReference type="EMBL" id="CP011805">
    <property type="protein sequence ID" value="AKM06156.1"/>
    <property type="molecule type" value="Genomic_DNA"/>
</dbReference>
<dbReference type="Gene3D" id="3.40.50.2300">
    <property type="match status" value="1"/>
</dbReference>
<evidence type="ECO:0000256" key="1">
    <source>
        <dbReference type="ARBA" id="ARBA00022553"/>
    </source>
</evidence>
<name>A0A0G3X6B4_9SPHN</name>
<evidence type="ECO:0000259" key="7">
    <source>
        <dbReference type="PROSITE" id="PS50110"/>
    </source>
</evidence>
<dbReference type="KEGG" id="amx:AM2010_64"/>
<evidence type="ECO:0000313" key="9">
    <source>
        <dbReference type="Proteomes" id="UP000037643"/>
    </source>
</evidence>
<gene>
    <name evidence="8" type="ORF">AM2010_64</name>
</gene>
<dbReference type="RefSeq" id="WP_047805391.1">
    <property type="nucleotide sequence ID" value="NZ_CP011805.1"/>
</dbReference>
<dbReference type="Proteomes" id="UP000037643">
    <property type="component" value="Chromosome"/>
</dbReference>
<dbReference type="GO" id="GO:0000976">
    <property type="term" value="F:transcription cis-regulatory region binding"/>
    <property type="evidence" value="ECO:0007669"/>
    <property type="project" value="TreeGrafter"/>
</dbReference>
<protein>
    <submittedName>
        <fullName evidence="8">Response regulator receiver domain protein (CheY-like)</fullName>
    </submittedName>
</protein>
<feature type="modified residue" description="4-aspartylphosphate" evidence="6">
    <location>
        <position position="66"/>
    </location>
</feature>
<proteinExistence type="predicted"/>
<evidence type="ECO:0000256" key="5">
    <source>
        <dbReference type="ARBA" id="ARBA00023163"/>
    </source>
</evidence>
<accession>A0A0G3X6B4</accession>
<dbReference type="GO" id="GO:0005829">
    <property type="term" value="C:cytosol"/>
    <property type="evidence" value="ECO:0007669"/>
    <property type="project" value="TreeGrafter"/>
</dbReference>
<evidence type="ECO:0000256" key="4">
    <source>
        <dbReference type="ARBA" id="ARBA00023125"/>
    </source>
</evidence>
<dbReference type="GO" id="GO:0006355">
    <property type="term" value="P:regulation of DNA-templated transcription"/>
    <property type="evidence" value="ECO:0007669"/>
    <property type="project" value="TreeGrafter"/>
</dbReference>
<feature type="domain" description="Response regulatory" evidence="7">
    <location>
        <begin position="16"/>
        <end position="130"/>
    </location>
</feature>
<keyword evidence="2" id="KW-0902">Two-component regulatory system</keyword>
<dbReference type="PATRIC" id="fig|543877.4.peg.66"/>
<evidence type="ECO:0000313" key="8">
    <source>
        <dbReference type="EMBL" id="AKM06156.1"/>
    </source>
</evidence>
<keyword evidence="9" id="KW-1185">Reference proteome</keyword>
<evidence type="ECO:0000256" key="2">
    <source>
        <dbReference type="ARBA" id="ARBA00023012"/>
    </source>
</evidence>
<keyword evidence="1 6" id="KW-0597">Phosphoprotein</keyword>
<dbReference type="AlphaFoldDB" id="A0A0G3X6B4"/>